<sequence>MSETDEKRDKEGFDVGEFLQKNINKGELALKRAIGLGAQPNVVPEGEPIHDGEPRPVEIGWHPVGGLAGTWFANNTGLGKMITERINKYPDPTQHWAVLVGDYVHQLWMDESFHVIYINDRIKRDEWKTFSVGQTRFNDDALRRAGETVIATIREKTPAYNLISNNCQTYALQLLDAIKVGARKEFGTTLAVYDRMLGPGKVADLFNKDGQMPTDGNDPNVLPPKDGDDDENTVGLAQQLMNDHTAQLDTHEQMSKKNGELTPLREAAEAQAHEQERELDGENPTENGNGEKKEMIGSVRCAHFDAPEHLNSGAKHHEKHWLIVTGRHSVHLANFGAKTIGGWLRNILASPRVKPVATGSDAGDKHPNIRSRAHLR</sequence>
<proteinExistence type="predicted"/>
<organism evidence="2 3">
    <name type="scientific">Akanthomyces lecanii RCEF 1005</name>
    <dbReference type="NCBI Taxonomy" id="1081108"/>
    <lineage>
        <taxon>Eukaryota</taxon>
        <taxon>Fungi</taxon>
        <taxon>Dikarya</taxon>
        <taxon>Ascomycota</taxon>
        <taxon>Pezizomycotina</taxon>
        <taxon>Sordariomycetes</taxon>
        <taxon>Hypocreomycetidae</taxon>
        <taxon>Hypocreales</taxon>
        <taxon>Cordycipitaceae</taxon>
        <taxon>Akanthomyces</taxon>
        <taxon>Cordyceps confragosa</taxon>
    </lineage>
</organism>
<accession>A0A168GYU6</accession>
<dbReference type="STRING" id="1081108.A0A168GYU6"/>
<feature type="region of interest" description="Disordered" evidence="1">
    <location>
        <begin position="204"/>
        <end position="233"/>
    </location>
</feature>
<reference evidence="2 3" key="1">
    <citation type="journal article" date="2016" name="Genome Biol. Evol.">
        <title>Divergent and convergent evolution of fungal pathogenicity.</title>
        <authorList>
            <person name="Shang Y."/>
            <person name="Xiao G."/>
            <person name="Zheng P."/>
            <person name="Cen K."/>
            <person name="Zhan S."/>
            <person name="Wang C."/>
        </authorList>
    </citation>
    <scope>NUCLEOTIDE SEQUENCE [LARGE SCALE GENOMIC DNA]</scope>
    <source>
        <strain evidence="2 3">RCEF 1005</strain>
    </source>
</reference>
<gene>
    <name evidence="2" type="ORF">LEL_06778</name>
</gene>
<protein>
    <recommendedName>
        <fullName evidence="4">DUF862-domain-containing protein</fullName>
    </recommendedName>
</protein>
<dbReference type="AlphaFoldDB" id="A0A168GYU6"/>
<name>A0A168GYU6_CORDF</name>
<dbReference type="EMBL" id="AZHF01000004">
    <property type="protein sequence ID" value="OAA77094.1"/>
    <property type="molecule type" value="Genomic_DNA"/>
</dbReference>
<evidence type="ECO:0000313" key="2">
    <source>
        <dbReference type="EMBL" id="OAA77094.1"/>
    </source>
</evidence>
<comment type="caution">
    <text evidence="2">The sequence shown here is derived from an EMBL/GenBank/DDBJ whole genome shotgun (WGS) entry which is preliminary data.</text>
</comment>
<feature type="region of interest" description="Disordered" evidence="1">
    <location>
        <begin position="355"/>
        <end position="376"/>
    </location>
</feature>
<feature type="region of interest" description="Disordered" evidence="1">
    <location>
        <begin position="267"/>
        <end position="292"/>
    </location>
</feature>
<evidence type="ECO:0000313" key="3">
    <source>
        <dbReference type="Proteomes" id="UP000076881"/>
    </source>
</evidence>
<keyword evidence="3" id="KW-1185">Reference proteome</keyword>
<dbReference type="Proteomes" id="UP000076881">
    <property type="component" value="Unassembled WGS sequence"/>
</dbReference>
<dbReference type="OrthoDB" id="3431913at2759"/>
<evidence type="ECO:0008006" key="4">
    <source>
        <dbReference type="Google" id="ProtNLM"/>
    </source>
</evidence>
<feature type="compositionally biased region" description="Basic and acidic residues" evidence="1">
    <location>
        <begin position="267"/>
        <end position="280"/>
    </location>
</feature>
<evidence type="ECO:0000256" key="1">
    <source>
        <dbReference type="SAM" id="MobiDB-lite"/>
    </source>
</evidence>